<organism evidence="2 3">
    <name type="scientific">Tessaracoccus rhinocerotis</name>
    <dbReference type="NCBI Taxonomy" id="1689449"/>
    <lineage>
        <taxon>Bacteria</taxon>
        <taxon>Bacillati</taxon>
        <taxon>Actinomycetota</taxon>
        <taxon>Actinomycetes</taxon>
        <taxon>Propionibacteriales</taxon>
        <taxon>Propionibacteriaceae</taxon>
        <taxon>Tessaracoccus</taxon>
    </lineage>
</organism>
<dbReference type="EMBL" id="VKKG01000003">
    <property type="protein sequence ID" value="TRY18091.1"/>
    <property type="molecule type" value="Genomic_DNA"/>
</dbReference>
<feature type="transmembrane region" description="Helical" evidence="1">
    <location>
        <begin position="168"/>
        <end position="196"/>
    </location>
</feature>
<feature type="transmembrane region" description="Helical" evidence="1">
    <location>
        <begin position="91"/>
        <end position="109"/>
    </location>
</feature>
<feature type="transmembrane region" description="Helical" evidence="1">
    <location>
        <begin position="365"/>
        <end position="385"/>
    </location>
</feature>
<keyword evidence="1" id="KW-0812">Transmembrane</keyword>
<evidence type="ECO:0000256" key="1">
    <source>
        <dbReference type="SAM" id="Phobius"/>
    </source>
</evidence>
<protein>
    <recommendedName>
        <fullName evidence="4">DUF2029 domain-containing protein</fullName>
    </recommendedName>
</protein>
<name>A0A553K059_9ACTN</name>
<dbReference type="OrthoDB" id="3348156at2"/>
<evidence type="ECO:0000313" key="2">
    <source>
        <dbReference type="EMBL" id="TRY18091.1"/>
    </source>
</evidence>
<accession>A0A553K059</accession>
<feature type="transmembrane region" description="Helical" evidence="1">
    <location>
        <begin position="208"/>
        <end position="229"/>
    </location>
</feature>
<feature type="transmembrane region" description="Helical" evidence="1">
    <location>
        <begin position="296"/>
        <end position="318"/>
    </location>
</feature>
<gene>
    <name evidence="2" type="ORF">FOJ82_08515</name>
</gene>
<feature type="transmembrane region" description="Helical" evidence="1">
    <location>
        <begin position="325"/>
        <end position="345"/>
    </location>
</feature>
<dbReference type="Proteomes" id="UP000317638">
    <property type="component" value="Unassembled WGS sequence"/>
</dbReference>
<feature type="transmembrane region" description="Helical" evidence="1">
    <location>
        <begin position="29"/>
        <end position="46"/>
    </location>
</feature>
<feature type="transmembrane region" description="Helical" evidence="1">
    <location>
        <begin position="397"/>
        <end position="417"/>
    </location>
</feature>
<keyword evidence="3" id="KW-1185">Reference proteome</keyword>
<keyword evidence="1" id="KW-0472">Membrane</keyword>
<feature type="transmembrane region" description="Helical" evidence="1">
    <location>
        <begin position="129"/>
        <end position="147"/>
    </location>
</feature>
<reference evidence="2 3" key="1">
    <citation type="submission" date="2019-07" db="EMBL/GenBank/DDBJ databases">
        <authorList>
            <person name="Zhou L.-Y."/>
        </authorList>
    </citation>
    <scope>NUCLEOTIDE SEQUENCE [LARGE SCALE GENOMIC DNA]</scope>
    <source>
        <strain evidence="2 3">YIM 101269</strain>
    </source>
</reference>
<sequence>MKNALLPAFGGPMGKHARAAGRWFNPLPWTILTAALAFAVLAVRQVPCIQTDATNPINAFIRLCYSDIPLMYTGQGFGLGTPPFGGDGGMLFPPVLGVLVLATVRISAALGADIRADADVQVQLDGAQIFFAVNAVMLFAFFLAWVISTAMMGRGSCNGKYRTWDGMLIAAAPVVFASGLVHWDILPIALTAVGLLQFAQRRVLEAGIVLGLAASAGTMPMIVILAVAVCIGLRGTWAQQALFLLPAVLTWVVVHVPLVLTDVDKVISFYQNQVGGESSYGSLWYLLQLTGWNVRAAGYLGFMLLLFLLAVLVTWLYVSKRRPRVGTVVAIFVFLCAMLGAAYSPQTGLWLLFALVLARPAGPEYIVFSVAQVGYYLAIWGWLSGHLTSAKTGPEMLYFLALGLRLAVDLWLVVLFLRDVVRPADDPLRAPDHSDPIGGVLADGEELERLDDEGLVAAA</sequence>
<comment type="caution">
    <text evidence="2">The sequence shown here is derived from an EMBL/GenBank/DDBJ whole genome shotgun (WGS) entry which is preliminary data.</text>
</comment>
<dbReference type="RefSeq" id="WP_143938067.1">
    <property type="nucleotide sequence ID" value="NZ_VKKG01000003.1"/>
</dbReference>
<evidence type="ECO:0000313" key="3">
    <source>
        <dbReference type="Proteomes" id="UP000317638"/>
    </source>
</evidence>
<evidence type="ECO:0008006" key="4">
    <source>
        <dbReference type="Google" id="ProtNLM"/>
    </source>
</evidence>
<proteinExistence type="predicted"/>
<feature type="transmembrane region" description="Helical" evidence="1">
    <location>
        <begin position="241"/>
        <end position="260"/>
    </location>
</feature>
<dbReference type="AlphaFoldDB" id="A0A553K059"/>
<keyword evidence="1" id="KW-1133">Transmembrane helix</keyword>